<evidence type="ECO:0000256" key="1">
    <source>
        <dbReference type="ARBA" id="ARBA00023002"/>
    </source>
</evidence>
<protein>
    <recommendedName>
        <fullName evidence="3">NADP-dependent oxidoreductase domain-containing protein</fullName>
    </recommendedName>
</protein>
<dbReference type="Pfam" id="PF00248">
    <property type="entry name" value="Aldo_ket_red"/>
    <property type="match status" value="1"/>
</dbReference>
<dbReference type="Gene3D" id="3.20.20.100">
    <property type="entry name" value="NADP-dependent oxidoreductase domain"/>
    <property type="match status" value="1"/>
</dbReference>
<dbReference type="GO" id="GO:0016491">
    <property type="term" value="F:oxidoreductase activity"/>
    <property type="evidence" value="ECO:0007669"/>
    <property type="project" value="UniProtKB-KW"/>
</dbReference>
<accession>A0ABD0LVL0</accession>
<dbReference type="Proteomes" id="UP001519460">
    <property type="component" value="Unassembled WGS sequence"/>
</dbReference>
<keyword evidence="5" id="KW-1185">Reference proteome</keyword>
<evidence type="ECO:0000313" key="4">
    <source>
        <dbReference type="EMBL" id="KAK7503552.1"/>
    </source>
</evidence>
<evidence type="ECO:0000256" key="2">
    <source>
        <dbReference type="ARBA" id="ARBA00038157"/>
    </source>
</evidence>
<dbReference type="PANTHER" id="PTHR43364">
    <property type="entry name" value="NADH-SPECIFIC METHYLGLYOXAL REDUCTASE-RELATED"/>
    <property type="match status" value="1"/>
</dbReference>
<organism evidence="4 5">
    <name type="scientific">Batillaria attramentaria</name>
    <dbReference type="NCBI Taxonomy" id="370345"/>
    <lineage>
        <taxon>Eukaryota</taxon>
        <taxon>Metazoa</taxon>
        <taxon>Spiralia</taxon>
        <taxon>Lophotrochozoa</taxon>
        <taxon>Mollusca</taxon>
        <taxon>Gastropoda</taxon>
        <taxon>Caenogastropoda</taxon>
        <taxon>Sorbeoconcha</taxon>
        <taxon>Cerithioidea</taxon>
        <taxon>Batillariidae</taxon>
        <taxon>Batillaria</taxon>
    </lineage>
</organism>
<dbReference type="InterPro" id="IPR050523">
    <property type="entry name" value="AKR_Detox_Biosynth"/>
</dbReference>
<dbReference type="PANTHER" id="PTHR43364:SF4">
    <property type="entry name" value="NAD(P)-LINKED OXIDOREDUCTASE SUPERFAMILY PROTEIN"/>
    <property type="match status" value="1"/>
</dbReference>
<comment type="similarity">
    <text evidence="2">Belongs to the aldo/keto reductase family. Aldo/keto reductase 2 subfamily.</text>
</comment>
<evidence type="ECO:0000313" key="5">
    <source>
        <dbReference type="Proteomes" id="UP001519460"/>
    </source>
</evidence>
<dbReference type="InterPro" id="IPR023210">
    <property type="entry name" value="NADP_OxRdtase_dom"/>
</dbReference>
<comment type="caution">
    <text evidence="4">The sequence shown here is derived from an EMBL/GenBank/DDBJ whole genome shotgun (WGS) entry which is preliminary data.</text>
</comment>
<dbReference type="AlphaFoldDB" id="A0ABD0LVL0"/>
<dbReference type="SUPFAM" id="SSF51430">
    <property type="entry name" value="NAD(P)-linked oxidoreductase"/>
    <property type="match status" value="1"/>
</dbReference>
<dbReference type="InterPro" id="IPR036812">
    <property type="entry name" value="NAD(P)_OxRdtase_dom_sf"/>
</dbReference>
<sequence>MATPVPQEGKVAYTFVGKAGLRVSNIALGAWNFGEEPGSTRVDKISEEDSHKLLDRFAEWGGNFVDTSNVYGTGRSEEIIGSWLSKRERDRYVIATKVRFNMDPTNPNQIGLGRRHITQAVEDSLRRLNTHFIDLYQETLLTMHDLVRCGKVRYVGASNTSGWQIQKLVDTADKLGIPPVATLQQQYSLLQRESEIEAFQVCKLEGIGVLPWSPLKGGLLTGKYQRDKVPTEGRLGWAAADEKRANETSPAWSKIKEDERVWNVLDVCKKFADKYGRTVSQVALRWLLQKDIVPAVIVGARTLDQLDQNMGANGWTLSAEEMAELDEVSAIPIPYPHEFIKKVNVIRTNPWQPSCYIQNQ</sequence>
<keyword evidence="1" id="KW-0560">Oxidoreductase</keyword>
<gene>
    <name evidence="4" type="ORF">BaRGS_00005091</name>
</gene>
<evidence type="ECO:0000259" key="3">
    <source>
        <dbReference type="Pfam" id="PF00248"/>
    </source>
</evidence>
<proteinExistence type="inferred from homology"/>
<dbReference type="EMBL" id="JACVVK020000019">
    <property type="protein sequence ID" value="KAK7503552.1"/>
    <property type="molecule type" value="Genomic_DNA"/>
</dbReference>
<reference evidence="4 5" key="1">
    <citation type="journal article" date="2023" name="Sci. Data">
        <title>Genome assembly of the Korean intertidal mud-creeper Batillaria attramentaria.</title>
        <authorList>
            <person name="Patra A.K."/>
            <person name="Ho P.T."/>
            <person name="Jun S."/>
            <person name="Lee S.J."/>
            <person name="Kim Y."/>
            <person name="Won Y.J."/>
        </authorList>
    </citation>
    <scope>NUCLEOTIDE SEQUENCE [LARGE SCALE GENOMIC DNA]</scope>
    <source>
        <strain evidence="4">Wonlab-2016</strain>
    </source>
</reference>
<name>A0ABD0LVL0_9CAEN</name>
<feature type="domain" description="NADP-dependent oxidoreductase" evidence="3">
    <location>
        <begin position="26"/>
        <end position="329"/>
    </location>
</feature>